<evidence type="ECO:0000256" key="4">
    <source>
        <dbReference type="ARBA" id="ARBA00022989"/>
    </source>
</evidence>
<dbReference type="PROSITE" id="PS50850">
    <property type="entry name" value="MFS"/>
    <property type="match status" value="1"/>
</dbReference>
<keyword evidence="4" id="KW-1133">Transmembrane helix</keyword>
<gene>
    <name evidence="6" type="ORF">PACLA_8A080686</name>
</gene>
<dbReference type="PANTHER" id="PTHR23504:SF1">
    <property type="entry name" value="GH21943P-RELATED"/>
    <property type="match status" value="1"/>
</dbReference>
<evidence type="ECO:0000256" key="2">
    <source>
        <dbReference type="ARBA" id="ARBA00022448"/>
    </source>
</evidence>
<keyword evidence="5" id="KW-0472">Membrane</keyword>
<evidence type="ECO:0000256" key="3">
    <source>
        <dbReference type="ARBA" id="ARBA00022692"/>
    </source>
</evidence>
<dbReference type="GO" id="GO:0022857">
    <property type="term" value="F:transmembrane transporter activity"/>
    <property type="evidence" value="ECO:0007669"/>
    <property type="project" value="InterPro"/>
</dbReference>
<name>A0A6S7G002_PARCT</name>
<dbReference type="InterPro" id="IPR011701">
    <property type="entry name" value="MFS"/>
</dbReference>
<accession>A0A6S7G002</accession>
<dbReference type="PANTHER" id="PTHR23504">
    <property type="entry name" value="MAJOR FACILITATOR SUPERFAMILY DOMAIN-CONTAINING PROTEIN 10"/>
    <property type="match status" value="1"/>
</dbReference>
<evidence type="ECO:0000313" key="6">
    <source>
        <dbReference type="EMBL" id="CAB3981416.1"/>
    </source>
</evidence>
<proteinExistence type="predicted"/>
<dbReference type="InterPro" id="IPR020846">
    <property type="entry name" value="MFS_dom"/>
</dbReference>
<dbReference type="AlphaFoldDB" id="A0A6S7G002"/>
<dbReference type="EMBL" id="CACRXK020000385">
    <property type="protein sequence ID" value="CAB3981416.1"/>
    <property type="molecule type" value="Genomic_DNA"/>
</dbReference>
<keyword evidence="7" id="KW-1185">Reference proteome</keyword>
<dbReference type="InterPro" id="IPR001958">
    <property type="entry name" value="Tet-R_TetA/multi-R_MdtG-like"/>
</dbReference>
<dbReference type="PRINTS" id="PR01035">
    <property type="entry name" value="TCRTETA"/>
</dbReference>
<dbReference type="Pfam" id="PF07690">
    <property type="entry name" value="MFS_1"/>
    <property type="match status" value="1"/>
</dbReference>
<reference evidence="6" key="1">
    <citation type="submission" date="2020-04" db="EMBL/GenBank/DDBJ databases">
        <authorList>
            <person name="Alioto T."/>
            <person name="Alioto T."/>
            <person name="Gomez Garrido J."/>
        </authorList>
    </citation>
    <scope>NUCLEOTIDE SEQUENCE</scope>
    <source>
        <strain evidence="6">A484AB</strain>
    </source>
</reference>
<dbReference type="PROSITE" id="PS00216">
    <property type="entry name" value="SUGAR_TRANSPORT_1"/>
    <property type="match status" value="1"/>
</dbReference>
<dbReference type="OrthoDB" id="419616at2759"/>
<protein>
    <submittedName>
        <fullName evidence="6">Hippocampus abundant transcript 1 -like</fullName>
    </submittedName>
</protein>
<dbReference type="GO" id="GO:0016020">
    <property type="term" value="C:membrane"/>
    <property type="evidence" value="ECO:0007669"/>
    <property type="project" value="UniProtKB-SubCell"/>
</dbReference>
<evidence type="ECO:0000256" key="5">
    <source>
        <dbReference type="ARBA" id="ARBA00023136"/>
    </source>
</evidence>
<dbReference type="InterPro" id="IPR005829">
    <property type="entry name" value="Sugar_transporter_CS"/>
</dbReference>
<evidence type="ECO:0000313" key="7">
    <source>
        <dbReference type="Proteomes" id="UP001152795"/>
    </source>
</evidence>
<dbReference type="Proteomes" id="UP001152795">
    <property type="component" value="Unassembled WGS sequence"/>
</dbReference>
<organism evidence="6 7">
    <name type="scientific">Paramuricea clavata</name>
    <name type="common">Red gorgonian</name>
    <name type="synonym">Violescent sea-whip</name>
    <dbReference type="NCBI Taxonomy" id="317549"/>
    <lineage>
        <taxon>Eukaryota</taxon>
        <taxon>Metazoa</taxon>
        <taxon>Cnidaria</taxon>
        <taxon>Anthozoa</taxon>
        <taxon>Octocorallia</taxon>
        <taxon>Malacalcyonacea</taxon>
        <taxon>Plexauridae</taxon>
        <taxon>Paramuricea</taxon>
    </lineage>
</organism>
<dbReference type="SUPFAM" id="SSF103473">
    <property type="entry name" value="MFS general substrate transporter"/>
    <property type="match status" value="1"/>
</dbReference>
<keyword evidence="2" id="KW-0813">Transport</keyword>
<keyword evidence="3" id="KW-0812">Transmembrane</keyword>
<dbReference type="CDD" id="cd17387">
    <property type="entry name" value="MFS_MFSD14"/>
    <property type="match status" value="1"/>
</dbReference>
<evidence type="ECO:0000256" key="1">
    <source>
        <dbReference type="ARBA" id="ARBA00004141"/>
    </source>
</evidence>
<dbReference type="Gene3D" id="1.20.1250.20">
    <property type="entry name" value="MFS general substrate transporter like domains"/>
    <property type="match status" value="1"/>
</dbReference>
<comment type="caution">
    <text evidence="6">The sequence shown here is derived from an EMBL/GenBank/DDBJ whole genome shotgun (WGS) entry which is preliminary data.</text>
</comment>
<comment type="subcellular location">
    <subcellularLocation>
        <location evidence="1">Membrane</location>
        <topology evidence="1">Multi-pass membrane protein</topology>
    </subcellularLocation>
</comment>
<dbReference type="InterPro" id="IPR036259">
    <property type="entry name" value="MFS_trans_sf"/>
</dbReference>
<sequence>MKQAKIGKKTLKRLVSFPGLVSKSRQWKDKDYREASTGQGYGKPSVYHATIIIFLEYFAWGLLTGPMLNVLGETFPKHTFLMNGLIQGVKGFLSFLSAPLIGALSDVWGRKSFVLLTVGFTCVPIPLLRFNPWWFFGVLSISGVFAVTFSVVFAYVADCTDENERSTAYGLVSATFAASLITSPALGSYLQGAYNDNVVIALATAVAILDILFILLVVPESLPERVRPVSWGAPVSWELADPFNSLRKVGNDPTVLLLSIAVFLSYLPEAGQYSCMFLYLQKVMCFDSEDVATFIAVAGILSVFAQTGVLALLKKNIGLKHCILVGLVFQALQLAWYGLGSRPWMMWAAGSLASMASLTYPAISALVSCNSDSDQQGAVQGIITGIRGLCNGLGPALFGLMFFIFHVDLDSPKPGSSVKTNSTSTKISTGDPSLRGIGSGAPFLFGAGLVILALLLTLFLPEKKKVLAVNLATSPKKSNRASISDNGDKTADSEITENMPMLYNTDS</sequence>